<organism evidence="1 2">
    <name type="scientific">Plakobranchus ocellatus</name>
    <dbReference type="NCBI Taxonomy" id="259542"/>
    <lineage>
        <taxon>Eukaryota</taxon>
        <taxon>Metazoa</taxon>
        <taxon>Spiralia</taxon>
        <taxon>Lophotrochozoa</taxon>
        <taxon>Mollusca</taxon>
        <taxon>Gastropoda</taxon>
        <taxon>Heterobranchia</taxon>
        <taxon>Euthyneura</taxon>
        <taxon>Panpulmonata</taxon>
        <taxon>Sacoglossa</taxon>
        <taxon>Placobranchoidea</taxon>
        <taxon>Plakobranchidae</taxon>
        <taxon>Plakobranchus</taxon>
    </lineage>
</organism>
<reference evidence="1 2" key="1">
    <citation type="journal article" date="2021" name="Elife">
        <title>Chloroplast acquisition without the gene transfer in kleptoplastic sea slugs, Plakobranchus ocellatus.</title>
        <authorList>
            <person name="Maeda T."/>
            <person name="Takahashi S."/>
            <person name="Yoshida T."/>
            <person name="Shimamura S."/>
            <person name="Takaki Y."/>
            <person name="Nagai Y."/>
            <person name="Toyoda A."/>
            <person name="Suzuki Y."/>
            <person name="Arimoto A."/>
            <person name="Ishii H."/>
            <person name="Satoh N."/>
            <person name="Nishiyama T."/>
            <person name="Hasebe M."/>
            <person name="Maruyama T."/>
            <person name="Minagawa J."/>
            <person name="Obokata J."/>
            <person name="Shigenobu S."/>
        </authorList>
    </citation>
    <scope>NUCLEOTIDE SEQUENCE [LARGE SCALE GENOMIC DNA]</scope>
</reference>
<dbReference type="Proteomes" id="UP000735302">
    <property type="component" value="Unassembled WGS sequence"/>
</dbReference>
<comment type="caution">
    <text evidence="1">The sequence shown here is derived from an EMBL/GenBank/DDBJ whole genome shotgun (WGS) entry which is preliminary data.</text>
</comment>
<gene>
    <name evidence="1" type="ORF">PoB_001014800</name>
</gene>
<accession>A0AAV3YM71</accession>
<keyword evidence="2" id="KW-1185">Reference proteome</keyword>
<dbReference type="AlphaFoldDB" id="A0AAV3YM71"/>
<proteinExistence type="predicted"/>
<sequence>MNKKQETHATTSPSTIHPYPQFEDVQLRRDAKKTGIFDAANFTVSHRGFSVYGYDSWRSSKRQDTVPVALSVTFRGTECGLLFVYYCGLYDDFGLFGSHLAGLEP</sequence>
<name>A0AAV3YM71_9GAST</name>
<evidence type="ECO:0000313" key="1">
    <source>
        <dbReference type="EMBL" id="GFN83642.1"/>
    </source>
</evidence>
<dbReference type="EMBL" id="BLXT01001211">
    <property type="protein sequence ID" value="GFN83642.1"/>
    <property type="molecule type" value="Genomic_DNA"/>
</dbReference>
<protein>
    <submittedName>
        <fullName evidence="1">Uncharacterized protein</fullName>
    </submittedName>
</protein>
<evidence type="ECO:0000313" key="2">
    <source>
        <dbReference type="Proteomes" id="UP000735302"/>
    </source>
</evidence>